<dbReference type="PANTHER" id="PTHR43283:SF7">
    <property type="entry name" value="BETA-LACTAMASE-RELATED DOMAIN-CONTAINING PROTEIN"/>
    <property type="match status" value="1"/>
</dbReference>
<organism evidence="2 3">
    <name type="scientific">Pseudovibrio ascidiaceicola</name>
    <dbReference type="NCBI Taxonomy" id="285279"/>
    <lineage>
        <taxon>Bacteria</taxon>
        <taxon>Pseudomonadati</taxon>
        <taxon>Pseudomonadota</taxon>
        <taxon>Alphaproteobacteria</taxon>
        <taxon>Hyphomicrobiales</taxon>
        <taxon>Stappiaceae</taxon>
        <taxon>Pseudovibrio</taxon>
    </lineage>
</organism>
<dbReference type="Pfam" id="PF00144">
    <property type="entry name" value="Beta-lactamase"/>
    <property type="match status" value="1"/>
</dbReference>
<dbReference type="EMBL" id="FOSK01000004">
    <property type="protein sequence ID" value="SFK31907.1"/>
    <property type="molecule type" value="Genomic_DNA"/>
</dbReference>
<name>A0A1I3YJ11_9HYPH</name>
<dbReference type="InterPro" id="IPR001466">
    <property type="entry name" value="Beta-lactam-related"/>
</dbReference>
<dbReference type="InterPro" id="IPR050789">
    <property type="entry name" value="Diverse_Enzym_Activities"/>
</dbReference>
<evidence type="ECO:0000313" key="3">
    <source>
        <dbReference type="Proteomes" id="UP000199598"/>
    </source>
</evidence>
<gene>
    <name evidence="2" type="ORF">SAMN04488518_10463</name>
</gene>
<evidence type="ECO:0000313" key="2">
    <source>
        <dbReference type="EMBL" id="SFK31907.1"/>
    </source>
</evidence>
<dbReference type="InterPro" id="IPR012338">
    <property type="entry name" value="Beta-lactam/transpept-like"/>
</dbReference>
<feature type="domain" description="Beta-lactamase-related" evidence="1">
    <location>
        <begin position="94"/>
        <end position="334"/>
    </location>
</feature>
<protein>
    <submittedName>
        <fullName evidence="2">CubicO group peptidase, beta-lactamase class C family</fullName>
    </submittedName>
</protein>
<comment type="caution">
    <text evidence="2">The sequence shown here is derived from an EMBL/GenBank/DDBJ whole genome shotgun (WGS) entry which is preliminary data.</text>
</comment>
<dbReference type="SUPFAM" id="SSF56601">
    <property type="entry name" value="beta-lactamase/transpeptidase-like"/>
    <property type="match status" value="1"/>
</dbReference>
<keyword evidence="3" id="KW-1185">Reference proteome</keyword>
<dbReference type="Proteomes" id="UP000199598">
    <property type="component" value="Unassembled WGS sequence"/>
</dbReference>
<sequence length="403" mass="44980">MNRRYLLVVLAFVLIAASVLTYLIQTGERGLGRQARPTRSLGVIQLDATKIKNLGWDAKGLDVVFNYAASLSTDSFMIITDAQRVGAFGDLSKPYSIHSIRKPLLSALFGQKLASPTNKLRLDATLLELGIDDAPISLTELQRQTTVRHLLHSVSGINHPAAAWGSLQADIDRRLGHTENQLGTIWAYNNWDYNALTTVFENTTGSEVAEAFDIGIAQPVGMQDFERSAVSYTFDPQQSEHRAAMFKMSLRDLARIGNLYLNRGLAGRQHILEENWTSLITSDFTEIGLGGLRGGHGYLWWIPSPETGLPEGTFWAWGLGNQALIVIPEWNTIVIHQSDTIEFLKRFISLISSEKMTGEEAIEQLILSCREAATRETEYCIEHRFISRCEFKQLISLVVAARE</sequence>
<proteinExistence type="predicted"/>
<dbReference type="Gene3D" id="3.40.710.10">
    <property type="entry name" value="DD-peptidase/beta-lactamase superfamily"/>
    <property type="match status" value="1"/>
</dbReference>
<dbReference type="PANTHER" id="PTHR43283">
    <property type="entry name" value="BETA-LACTAMASE-RELATED"/>
    <property type="match status" value="1"/>
</dbReference>
<dbReference type="RefSeq" id="WP_093518634.1">
    <property type="nucleotide sequence ID" value="NZ_FOSK01000004.1"/>
</dbReference>
<accession>A0A1I3YJ11</accession>
<reference evidence="2 3" key="1">
    <citation type="submission" date="2016-10" db="EMBL/GenBank/DDBJ databases">
        <authorList>
            <person name="Varghese N."/>
            <person name="Submissions S."/>
        </authorList>
    </citation>
    <scope>NUCLEOTIDE SEQUENCE [LARGE SCALE GENOMIC DNA]</scope>
    <source>
        <strain evidence="2 3">DSM 16392</strain>
    </source>
</reference>
<evidence type="ECO:0000259" key="1">
    <source>
        <dbReference type="Pfam" id="PF00144"/>
    </source>
</evidence>